<gene>
    <name evidence="2" type="ordered locus">MYSTI_00392</name>
</gene>
<dbReference type="PATRIC" id="fig|1278073.3.peg.414"/>
<dbReference type="EMBL" id="CP004025">
    <property type="protein sequence ID" value="AGC41750.1"/>
    <property type="molecule type" value="Genomic_DNA"/>
</dbReference>
<keyword evidence="1" id="KW-0812">Transmembrane</keyword>
<evidence type="ECO:0008006" key="4">
    <source>
        <dbReference type="Google" id="ProtNLM"/>
    </source>
</evidence>
<accession>L7U1M6</accession>
<dbReference type="KEGG" id="msd:MYSTI_00392"/>
<protein>
    <recommendedName>
        <fullName evidence="4">Major facilitator superfamily (MFS) profile domain-containing protein</fullName>
    </recommendedName>
</protein>
<organism evidence="2 3">
    <name type="scientific">Myxococcus stipitatus (strain DSM 14675 / JCM 12634 / Mx s8)</name>
    <dbReference type="NCBI Taxonomy" id="1278073"/>
    <lineage>
        <taxon>Bacteria</taxon>
        <taxon>Pseudomonadati</taxon>
        <taxon>Myxococcota</taxon>
        <taxon>Myxococcia</taxon>
        <taxon>Myxococcales</taxon>
        <taxon>Cystobacterineae</taxon>
        <taxon>Myxococcaceae</taxon>
        <taxon>Myxococcus</taxon>
    </lineage>
</organism>
<proteinExistence type="predicted"/>
<feature type="transmembrane region" description="Helical" evidence="1">
    <location>
        <begin position="94"/>
        <end position="118"/>
    </location>
</feature>
<dbReference type="STRING" id="1278073.MYSTI_00392"/>
<dbReference type="Proteomes" id="UP000011131">
    <property type="component" value="Chromosome"/>
</dbReference>
<feature type="transmembrane region" description="Helical" evidence="1">
    <location>
        <begin position="58"/>
        <end position="82"/>
    </location>
</feature>
<dbReference type="AlphaFoldDB" id="L7U1M6"/>
<feature type="transmembrane region" description="Helical" evidence="1">
    <location>
        <begin position="21"/>
        <end position="46"/>
    </location>
</feature>
<name>L7U1M6_MYXSD</name>
<evidence type="ECO:0000313" key="3">
    <source>
        <dbReference type="Proteomes" id="UP000011131"/>
    </source>
</evidence>
<evidence type="ECO:0000256" key="1">
    <source>
        <dbReference type="SAM" id="Phobius"/>
    </source>
</evidence>
<keyword evidence="1" id="KW-1133">Transmembrane helix</keyword>
<evidence type="ECO:0000313" key="2">
    <source>
        <dbReference type="EMBL" id="AGC41750.1"/>
    </source>
</evidence>
<sequence length="120" mass="12035">MTSSPSAPLSRPSSNERSVAVASAVFLLVALFLSGGTVGLTVGVVLDQALSPATHHGFPGLGGLLVGTPVGALLGAGTALFLMRGRTPSQRLRLALLALTVGTACALGLWGSVLLGLMDW</sequence>
<keyword evidence="3" id="KW-1185">Reference proteome</keyword>
<keyword evidence="1" id="KW-0472">Membrane</keyword>
<reference evidence="2 3" key="1">
    <citation type="journal article" date="2013" name="Genome Announc.">
        <title>Complete genome sequence of Myxococcus stipitatus strain DSM 14675, a fruiting myxobacterium.</title>
        <authorList>
            <person name="Huntley S."/>
            <person name="Kneip S."/>
            <person name="Treuner-Lange A."/>
            <person name="Sogaard-Andersen L."/>
        </authorList>
    </citation>
    <scope>NUCLEOTIDE SEQUENCE [LARGE SCALE GENOMIC DNA]</scope>
    <source>
        <strain evidence="3">DSM 14675 / JCM 12634 / Mx s8</strain>
    </source>
</reference>
<dbReference type="HOGENOM" id="CLU_2047159_0_0_7"/>